<comment type="caution">
    <text evidence="3">The sequence shown here is derived from an EMBL/GenBank/DDBJ whole genome shotgun (WGS) entry which is preliminary data.</text>
</comment>
<dbReference type="AlphaFoldDB" id="A0A1Q6R2J2"/>
<dbReference type="Pfam" id="PF13635">
    <property type="entry name" value="DUF4143"/>
    <property type="match status" value="1"/>
</dbReference>
<name>A0A1Q6R2J2_9FIRM</name>
<dbReference type="RefSeq" id="WP_303680355.1">
    <property type="nucleotide sequence ID" value="NZ_MNTG01000044.1"/>
</dbReference>
<evidence type="ECO:0000259" key="2">
    <source>
        <dbReference type="Pfam" id="PF13635"/>
    </source>
</evidence>
<evidence type="ECO:0000259" key="1">
    <source>
        <dbReference type="Pfam" id="PF13173"/>
    </source>
</evidence>
<feature type="domain" description="DUF4143" evidence="2">
    <location>
        <begin position="203"/>
        <end position="344"/>
    </location>
</feature>
<dbReference type="SUPFAM" id="SSF52540">
    <property type="entry name" value="P-loop containing nucleoside triphosphate hydrolases"/>
    <property type="match status" value="1"/>
</dbReference>
<dbReference type="Pfam" id="PF13173">
    <property type="entry name" value="AAA_14"/>
    <property type="match status" value="1"/>
</dbReference>
<evidence type="ECO:0000313" key="3">
    <source>
        <dbReference type="EMBL" id="OLA36520.1"/>
    </source>
</evidence>
<gene>
    <name evidence="3" type="ORF">BHW43_09415</name>
</gene>
<accession>A0A1Q6R2J2</accession>
<protein>
    <submittedName>
        <fullName evidence="3">ATPase</fullName>
    </submittedName>
</protein>
<evidence type="ECO:0000313" key="4">
    <source>
        <dbReference type="Proteomes" id="UP000186777"/>
    </source>
</evidence>
<dbReference type="InterPro" id="IPR027417">
    <property type="entry name" value="P-loop_NTPase"/>
</dbReference>
<proteinExistence type="predicted"/>
<sequence>MQLIPRKEYLDWLCRWQDKQIIKVVSGVRRCGKSTLFTLFKQNLLKQGVDEKQIISINFEAMEFEALRDYHTLYQYINDHLQQDCKNYIFLDEVQHCTEYQKAVDSLFIKDNCDIYLTGSNAYFMSGELATVLSGRYVELKMLPLSFKEFVSSFAPENVDISIQEKFNLYLNYGSFPFLARYNSFDSDAYNYLRDVYNTIILNDIVKRLKITDVNALDKVTKFIADNIGNIVSINKIANTLKSGGKSIDNKTVEKYLQGLVDALFLYKAPRFNIKGKQLLTNMPKYYIVDIGMRNILIRNKESDIGHIIENLAYLELMRRSYDVYVGDIDKGEVDFVAIKNNQTEYYQISATTLNPDTLARELAPLQSVQDNYPKYLLTLDELFGEANYNGIQKKNLIKWLLE</sequence>
<dbReference type="EMBL" id="MNTG01000044">
    <property type="protein sequence ID" value="OLA36520.1"/>
    <property type="molecule type" value="Genomic_DNA"/>
</dbReference>
<dbReference type="PANTHER" id="PTHR33295">
    <property type="entry name" value="ATPASE"/>
    <property type="match status" value="1"/>
</dbReference>
<reference evidence="3 4" key="1">
    <citation type="journal article" date="2016" name="Nat. Biotechnol.">
        <title>Measurement of bacterial replication rates in microbial communities.</title>
        <authorList>
            <person name="Brown C.T."/>
            <person name="Olm M.R."/>
            <person name="Thomas B.C."/>
            <person name="Banfield J.F."/>
        </authorList>
    </citation>
    <scope>NUCLEOTIDE SEQUENCE [LARGE SCALE GENOMIC DNA]</scope>
    <source>
        <strain evidence="3">46_33</strain>
    </source>
</reference>
<dbReference type="PANTHER" id="PTHR33295:SF20">
    <property type="entry name" value="ATPASE"/>
    <property type="match status" value="1"/>
</dbReference>
<dbReference type="InterPro" id="IPR041682">
    <property type="entry name" value="AAA_14"/>
</dbReference>
<dbReference type="Proteomes" id="UP000186777">
    <property type="component" value="Unassembled WGS sequence"/>
</dbReference>
<dbReference type="InterPro" id="IPR025420">
    <property type="entry name" value="DUF4143"/>
</dbReference>
<organism evidence="3 4">
    <name type="scientific">Phascolarctobacterium succinatutens</name>
    <dbReference type="NCBI Taxonomy" id="626940"/>
    <lineage>
        <taxon>Bacteria</taxon>
        <taxon>Bacillati</taxon>
        <taxon>Bacillota</taxon>
        <taxon>Negativicutes</taxon>
        <taxon>Acidaminococcales</taxon>
        <taxon>Acidaminococcaceae</taxon>
        <taxon>Phascolarctobacterium</taxon>
    </lineage>
</organism>
<feature type="domain" description="AAA" evidence="1">
    <location>
        <begin position="22"/>
        <end position="150"/>
    </location>
</feature>